<dbReference type="EMBL" id="ML170162">
    <property type="protein sequence ID" value="TDL26023.1"/>
    <property type="molecule type" value="Genomic_DNA"/>
</dbReference>
<dbReference type="PROSITE" id="PS00463">
    <property type="entry name" value="ZN2_CY6_FUNGAL_1"/>
    <property type="match status" value="1"/>
</dbReference>
<dbReference type="Gene3D" id="4.10.240.10">
    <property type="entry name" value="Zn(2)-C6 fungal-type DNA-binding domain"/>
    <property type="match status" value="1"/>
</dbReference>
<organism evidence="3 4">
    <name type="scientific">Rickenella mellea</name>
    <dbReference type="NCBI Taxonomy" id="50990"/>
    <lineage>
        <taxon>Eukaryota</taxon>
        <taxon>Fungi</taxon>
        <taxon>Dikarya</taxon>
        <taxon>Basidiomycota</taxon>
        <taxon>Agaricomycotina</taxon>
        <taxon>Agaricomycetes</taxon>
        <taxon>Hymenochaetales</taxon>
        <taxon>Rickenellaceae</taxon>
        <taxon>Rickenella</taxon>
    </lineage>
</organism>
<dbReference type="SUPFAM" id="SSF57701">
    <property type="entry name" value="Zn2/Cys6 DNA-binding domain"/>
    <property type="match status" value="1"/>
</dbReference>
<dbReference type="Pfam" id="PF00172">
    <property type="entry name" value="Zn_clus"/>
    <property type="match status" value="1"/>
</dbReference>
<dbReference type="InterPro" id="IPR001138">
    <property type="entry name" value="Zn2Cys6_DnaBD"/>
</dbReference>
<dbReference type="SMART" id="SM00066">
    <property type="entry name" value="GAL4"/>
    <property type="match status" value="1"/>
</dbReference>
<feature type="compositionally biased region" description="Low complexity" evidence="1">
    <location>
        <begin position="1"/>
        <end position="13"/>
    </location>
</feature>
<dbReference type="STRING" id="50990.A0A4Y7QEB7"/>
<gene>
    <name evidence="3" type="ORF">BD410DRAFT_561470</name>
</gene>
<protein>
    <recommendedName>
        <fullName evidence="2">Zn(2)-C6 fungal-type domain-containing protein</fullName>
    </recommendedName>
</protein>
<evidence type="ECO:0000313" key="3">
    <source>
        <dbReference type="EMBL" id="TDL26023.1"/>
    </source>
</evidence>
<dbReference type="CDD" id="cd00067">
    <property type="entry name" value="GAL4"/>
    <property type="match status" value="1"/>
</dbReference>
<keyword evidence="4" id="KW-1185">Reference proteome</keyword>
<reference evidence="3 4" key="1">
    <citation type="submission" date="2018-06" db="EMBL/GenBank/DDBJ databases">
        <title>A transcriptomic atlas of mushroom development highlights an independent origin of complex multicellularity.</title>
        <authorList>
            <consortium name="DOE Joint Genome Institute"/>
            <person name="Krizsan K."/>
            <person name="Almasi E."/>
            <person name="Merenyi Z."/>
            <person name="Sahu N."/>
            <person name="Viragh M."/>
            <person name="Koszo T."/>
            <person name="Mondo S."/>
            <person name="Kiss B."/>
            <person name="Balint B."/>
            <person name="Kues U."/>
            <person name="Barry K."/>
            <person name="Hegedus J.C."/>
            <person name="Henrissat B."/>
            <person name="Johnson J."/>
            <person name="Lipzen A."/>
            <person name="Ohm R."/>
            <person name="Nagy I."/>
            <person name="Pangilinan J."/>
            <person name="Yan J."/>
            <person name="Xiong Y."/>
            <person name="Grigoriev I.V."/>
            <person name="Hibbett D.S."/>
            <person name="Nagy L.G."/>
        </authorList>
    </citation>
    <scope>NUCLEOTIDE SEQUENCE [LARGE SCALE GENOMIC DNA]</scope>
    <source>
        <strain evidence="3 4">SZMC22713</strain>
    </source>
</reference>
<dbReference type="VEuPathDB" id="FungiDB:BD410DRAFT_561470"/>
<dbReference type="GO" id="GO:0000981">
    <property type="term" value="F:DNA-binding transcription factor activity, RNA polymerase II-specific"/>
    <property type="evidence" value="ECO:0007669"/>
    <property type="project" value="InterPro"/>
</dbReference>
<dbReference type="Proteomes" id="UP000294933">
    <property type="component" value="Unassembled WGS sequence"/>
</dbReference>
<dbReference type="PROSITE" id="PS50048">
    <property type="entry name" value="ZN2_CY6_FUNGAL_2"/>
    <property type="match status" value="1"/>
</dbReference>
<feature type="region of interest" description="Disordered" evidence="1">
    <location>
        <begin position="1"/>
        <end position="45"/>
    </location>
</feature>
<dbReference type="AlphaFoldDB" id="A0A4Y7QEB7"/>
<dbReference type="OrthoDB" id="39175at2759"/>
<name>A0A4Y7QEB7_9AGAM</name>
<evidence type="ECO:0000313" key="4">
    <source>
        <dbReference type="Proteomes" id="UP000294933"/>
    </source>
</evidence>
<sequence length="88" mass="9382">MATTSGTSTATTSNQGDNSASSNNDQTAPSSQGGKNSSDEDPVVKVRKRTPMACLFCRGRKLKCDGRSTCSNCHRRSMMCVYEPISKG</sequence>
<dbReference type="GO" id="GO:0008270">
    <property type="term" value="F:zinc ion binding"/>
    <property type="evidence" value="ECO:0007669"/>
    <property type="project" value="InterPro"/>
</dbReference>
<feature type="compositionally biased region" description="Polar residues" evidence="1">
    <location>
        <begin position="14"/>
        <end position="36"/>
    </location>
</feature>
<evidence type="ECO:0000259" key="2">
    <source>
        <dbReference type="PROSITE" id="PS50048"/>
    </source>
</evidence>
<proteinExistence type="predicted"/>
<feature type="domain" description="Zn(2)-C6 fungal-type" evidence="2">
    <location>
        <begin position="53"/>
        <end position="82"/>
    </location>
</feature>
<accession>A0A4Y7QEB7</accession>
<dbReference type="InterPro" id="IPR036864">
    <property type="entry name" value="Zn2-C6_fun-type_DNA-bd_sf"/>
</dbReference>
<evidence type="ECO:0000256" key="1">
    <source>
        <dbReference type="SAM" id="MobiDB-lite"/>
    </source>
</evidence>